<organism evidence="2">
    <name type="scientific">Dunaliella viridis</name>
    <dbReference type="NCBI Taxonomy" id="140095"/>
    <lineage>
        <taxon>Eukaryota</taxon>
        <taxon>Viridiplantae</taxon>
        <taxon>Chlorophyta</taxon>
        <taxon>core chlorophytes</taxon>
        <taxon>Chlorophyceae</taxon>
        <taxon>CS clade</taxon>
        <taxon>Chlamydomonadales</taxon>
        <taxon>Dunaliellaceae</taxon>
        <taxon>Dunaliella</taxon>
    </lineage>
</organism>
<name>Q0ZBM8_9CHLO</name>
<reference evidence="2" key="1">
    <citation type="journal article" date="2006" name="Acta Biochim. Biophys. Sin.">
        <title>Sequencing and analysis of a genomic fragment provide an insight into the Dunaliella viridis genomic sequence.</title>
        <authorList>
            <person name="Sun X.M."/>
            <person name="Tang Y.P."/>
            <person name="Meng X.Z."/>
            <person name="Zhang W.W."/>
            <person name="Li S."/>
            <person name="Deng Z.R."/>
            <person name="Xu Z.K."/>
            <person name="Song R.T."/>
        </authorList>
    </citation>
    <scope>NUCLEOTIDE SEQUENCE</scope>
</reference>
<evidence type="ECO:0000313" key="2">
    <source>
        <dbReference type="EMBL" id="ABG38273.1"/>
    </source>
</evidence>
<feature type="compositionally biased region" description="Basic residues" evidence="1">
    <location>
        <begin position="87"/>
        <end position="97"/>
    </location>
</feature>
<dbReference type="AlphaFoldDB" id="Q0ZBM8"/>
<accession>Q0ZBM8</accession>
<feature type="region of interest" description="Disordered" evidence="1">
    <location>
        <begin position="87"/>
        <end position="123"/>
    </location>
</feature>
<dbReference type="EMBL" id="DQ641395">
    <property type="protein sequence ID" value="ABG38273.1"/>
    <property type="molecule type" value="Genomic_DNA"/>
</dbReference>
<sequence>MPSCGRESAKAGSVHLHACAAHSTVHEKAKDVAPDLQSRRATASLLVETNKFMDKERKFAVFLPVSSQTNTTHIALNMLRQIELKVLRNRKQTRRHRSNDEAKPSNARSKQVCRSLCNLPDNP</sequence>
<proteinExistence type="predicted"/>
<protein>
    <submittedName>
        <fullName evidence="2">Uncharacterized protein</fullName>
    </submittedName>
</protein>
<evidence type="ECO:0000256" key="1">
    <source>
        <dbReference type="SAM" id="MobiDB-lite"/>
    </source>
</evidence>
<reference evidence="2" key="2">
    <citation type="submission" date="2006-05" db="EMBL/GenBank/DDBJ databases">
        <authorList>
            <person name="Sun X."/>
            <person name="Tang Y."/>
            <person name="Meng X."/>
            <person name="Zhang W."/>
            <person name="Xu Z."/>
            <person name="Song R."/>
        </authorList>
    </citation>
    <scope>NUCLEOTIDE SEQUENCE</scope>
</reference>